<dbReference type="HOGENOM" id="CLU_1644676_0_0_1"/>
<organism evidence="1 2">
    <name type="scientific">Rhizoctonia solani 123E</name>
    <dbReference type="NCBI Taxonomy" id="1423351"/>
    <lineage>
        <taxon>Eukaryota</taxon>
        <taxon>Fungi</taxon>
        <taxon>Dikarya</taxon>
        <taxon>Basidiomycota</taxon>
        <taxon>Agaricomycotina</taxon>
        <taxon>Agaricomycetes</taxon>
        <taxon>Cantharellales</taxon>
        <taxon>Ceratobasidiaceae</taxon>
        <taxon>Rhizoctonia</taxon>
    </lineage>
</organism>
<sequence>MGRGYGYLIPYPDVPAEQVHEIYQQSLRRIVYGYGFFVDPFALDSKKVSLGEDESQALKKVKSDLYALGLHPTSIASHYPTPMWLRDTGEEEGWLVILGTGFDLKHHVPISSEMVKRAQAILSTDEEPSWWPMMEFCYPSPKSWLADKEKHMQQATK</sequence>
<proteinExistence type="predicted"/>
<evidence type="ECO:0000313" key="1">
    <source>
        <dbReference type="EMBL" id="KEP51036.1"/>
    </source>
</evidence>
<dbReference type="AlphaFoldDB" id="A0A074RV85"/>
<dbReference type="EMBL" id="AZST01000198">
    <property type="protein sequence ID" value="KEP51036.1"/>
    <property type="molecule type" value="Genomic_DNA"/>
</dbReference>
<reference evidence="1 2" key="1">
    <citation type="submission" date="2013-12" db="EMBL/GenBank/DDBJ databases">
        <authorList>
            <person name="Cubeta M."/>
            <person name="Pakala S."/>
            <person name="Fedorova N."/>
            <person name="Thomas E."/>
            <person name="Dean R."/>
            <person name="Jabaji S."/>
            <person name="Neate S."/>
            <person name="Toda T."/>
            <person name="Tavantzis S."/>
            <person name="Vilgalys R."/>
            <person name="Bharathan N."/>
            <person name="Pakala S."/>
            <person name="Losada L.S."/>
            <person name="Zafar N."/>
            <person name="Nierman W."/>
        </authorList>
    </citation>
    <scope>NUCLEOTIDE SEQUENCE [LARGE SCALE GENOMIC DNA]</scope>
    <source>
        <strain evidence="1 2">123E</strain>
    </source>
</reference>
<keyword evidence="2" id="KW-1185">Reference proteome</keyword>
<accession>A0A074RV85</accession>
<dbReference type="OrthoDB" id="3134753at2759"/>
<protein>
    <submittedName>
        <fullName evidence="1">Uncharacterized protein</fullName>
    </submittedName>
</protein>
<evidence type="ECO:0000313" key="2">
    <source>
        <dbReference type="Proteomes" id="UP000027456"/>
    </source>
</evidence>
<name>A0A074RV85_9AGAM</name>
<dbReference type="Proteomes" id="UP000027456">
    <property type="component" value="Unassembled WGS sequence"/>
</dbReference>
<comment type="caution">
    <text evidence="1">The sequence shown here is derived from an EMBL/GenBank/DDBJ whole genome shotgun (WGS) entry which is preliminary data.</text>
</comment>
<gene>
    <name evidence="1" type="ORF">V565_068590</name>
</gene>